<sequence length="433" mass="52520">MLPNTKYSPKHQSVLWLWRRRYSFHLGKLRCKWVVYLCFAFLFLIFLLPNPFASRYDKLMIRQDIRWEGISEILEEKEKILVDDPFSKQVKFRRYGKGELSSTRPVLILLYTTIFLTKKYCRLKQIEHIFGETCPSKHRCQWTCDVRRLNEADAVIFHGYDMQYYPGEMPKRSDTKSDAIWILWSDEPHSMVDYSLFKDYRFNWTISFKLNSEVSIGSYGLFQKRNVPQLDSEHRLWIERQFRDRSNAALWFVSNCDARERLQYYQDLRRETNVYVEGYGRCVDYYPMHLCAASSQCEIDYMSKFKYYLSFESITCRDYITEKFFKAFYHGLIPIAYGPERKDYERFAPADSFIHLNDFNRNMNKLANYLLEIHLNLTLFAKYHQWRKTHDVIIDGKALERIRMCELCERLTRVRREDVTYYEDINKFYHEKC</sequence>
<dbReference type="EMBL" id="CAJNOR010003070">
    <property type="protein sequence ID" value="CAF1373908.1"/>
    <property type="molecule type" value="Genomic_DNA"/>
</dbReference>
<dbReference type="Pfam" id="PF00852">
    <property type="entry name" value="Glyco_transf_10"/>
    <property type="match status" value="1"/>
</dbReference>
<keyword evidence="5 11" id="KW-0808">Transferase</keyword>
<evidence type="ECO:0000256" key="7">
    <source>
        <dbReference type="ARBA" id="ARBA00022968"/>
    </source>
</evidence>
<keyword evidence="11" id="KW-0333">Golgi apparatus</keyword>
<accession>A0A815J359</accession>
<dbReference type="GO" id="GO:0032580">
    <property type="term" value="C:Golgi cisterna membrane"/>
    <property type="evidence" value="ECO:0007669"/>
    <property type="project" value="UniProtKB-SubCell"/>
</dbReference>
<comment type="subcellular location">
    <subcellularLocation>
        <location evidence="11">Golgi apparatus</location>
        <location evidence="11">Golgi stack membrane</location>
        <topology evidence="11">Single-pass type II membrane protein</topology>
    </subcellularLocation>
    <subcellularLocation>
        <location evidence="1">Membrane</location>
        <topology evidence="1">Single-pass membrane protein</topology>
    </subcellularLocation>
</comment>
<dbReference type="AlphaFoldDB" id="A0A815J359"/>
<dbReference type="EC" id="2.4.1.-" evidence="11"/>
<dbReference type="PANTHER" id="PTHR11929">
    <property type="entry name" value="ALPHA- 1,3 -FUCOSYLTRANSFERASE"/>
    <property type="match status" value="1"/>
</dbReference>
<evidence type="ECO:0000313" key="16">
    <source>
        <dbReference type="Proteomes" id="UP000663828"/>
    </source>
</evidence>
<feature type="domain" description="Fucosyltransferase C-terminal" evidence="12">
    <location>
        <begin position="244"/>
        <end position="427"/>
    </location>
</feature>
<evidence type="ECO:0000313" key="15">
    <source>
        <dbReference type="EMBL" id="CAF1373908.1"/>
    </source>
</evidence>
<protein>
    <recommendedName>
        <fullName evidence="11">Fucosyltransferase</fullName>
        <ecNumber evidence="11">2.4.1.-</ecNumber>
    </recommendedName>
</protein>
<dbReference type="OrthoDB" id="427096at2759"/>
<name>A0A815J359_ADIRI</name>
<evidence type="ECO:0000256" key="11">
    <source>
        <dbReference type="RuleBase" id="RU003832"/>
    </source>
</evidence>
<keyword evidence="4 11" id="KW-0328">Glycosyltransferase</keyword>
<keyword evidence="7" id="KW-0735">Signal-anchor</keyword>
<feature type="domain" description="Fucosyltransferase N-terminal" evidence="13">
    <location>
        <begin position="105"/>
        <end position="216"/>
    </location>
</feature>
<evidence type="ECO:0000256" key="10">
    <source>
        <dbReference type="ARBA" id="ARBA00023180"/>
    </source>
</evidence>
<comment type="caution">
    <text evidence="15">The sequence shown here is derived from an EMBL/GenBank/DDBJ whole genome shotgun (WGS) entry which is preliminary data.</text>
</comment>
<evidence type="ECO:0000256" key="2">
    <source>
        <dbReference type="ARBA" id="ARBA00004922"/>
    </source>
</evidence>
<organism evidence="15 16">
    <name type="scientific">Adineta ricciae</name>
    <name type="common">Rotifer</name>
    <dbReference type="NCBI Taxonomy" id="249248"/>
    <lineage>
        <taxon>Eukaryota</taxon>
        <taxon>Metazoa</taxon>
        <taxon>Spiralia</taxon>
        <taxon>Gnathifera</taxon>
        <taxon>Rotifera</taxon>
        <taxon>Eurotatoria</taxon>
        <taxon>Bdelloidea</taxon>
        <taxon>Adinetida</taxon>
        <taxon>Adinetidae</taxon>
        <taxon>Adineta</taxon>
    </lineage>
</organism>
<evidence type="ECO:0000256" key="6">
    <source>
        <dbReference type="ARBA" id="ARBA00022692"/>
    </source>
</evidence>
<dbReference type="UniPathway" id="UPA00378"/>
<proteinExistence type="inferred from homology"/>
<reference evidence="15" key="1">
    <citation type="submission" date="2021-02" db="EMBL/GenBank/DDBJ databases">
        <authorList>
            <person name="Nowell W R."/>
        </authorList>
    </citation>
    <scope>NUCLEOTIDE SEQUENCE</scope>
</reference>
<dbReference type="EMBL" id="CAJNOJ010000079">
    <property type="protein sequence ID" value="CAF1053292.1"/>
    <property type="molecule type" value="Genomic_DNA"/>
</dbReference>
<dbReference type="GO" id="GO:0046920">
    <property type="term" value="F:alpha-(1-&gt;3)-fucosyltransferase activity"/>
    <property type="evidence" value="ECO:0007669"/>
    <property type="project" value="TreeGrafter"/>
</dbReference>
<dbReference type="Gene3D" id="3.40.50.11660">
    <property type="entry name" value="Glycosyl transferase family 10, C-terminal domain"/>
    <property type="match status" value="1"/>
</dbReference>
<dbReference type="InterPro" id="IPR031481">
    <property type="entry name" value="Glyco_tran_10_N"/>
</dbReference>
<evidence type="ECO:0000256" key="4">
    <source>
        <dbReference type="ARBA" id="ARBA00022676"/>
    </source>
</evidence>
<keyword evidence="6 11" id="KW-0812">Transmembrane</keyword>
<evidence type="ECO:0000259" key="13">
    <source>
        <dbReference type="Pfam" id="PF17039"/>
    </source>
</evidence>
<keyword evidence="9 11" id="KW-0472">Membrane</keyword>
<dbReference type="InterPro" id="IPR038577">
    <property type="entry name" value="GT10-like_C_sf"/>
</dbReference>
<evidence type="ECO:0000256" key="1">
    <source>
        <dbReference type="ARBA" id="ARBA00004167"/>
    </source>
</evidence>
<dbReference type="SUPFAM" id="SSF53756">
    <property type="entry name" value="UDP-Glycosyltransferase/glycogen phosphorylase"/>
    <property type="match status" value="1"/>
</dbReference>
<dbReference type="Proteomes" id="UP000663828">
    <property type="component" value="Unassembled WGS sequence"/>
</dbReference>
<evidence type="ECO:0000256" key="3">
    <source>
        <dbReference type="ARBA" id="ARBA00008919"/>
    </source>
</evidence>
<comment type="similarity">
    <text evidence="3 11">Belongs to the glycosyltransferase 10 family.</text>
</comment>
<dbReference type="InterPro" id="IPR055270">
    <property type="entry name" value="Glyco_tran_10_C"/>
</dbReference>
<evidence type="ECO:0000256" key="5">
    <source>
        <dbReference type="ARBA" id="ARBA00022679"/>
    </source>
</evidence>
<comment type="pathway">
    <text evidence="2">Protein modification; protein glycosylation.</text>
</comment>
<dbReference type="Proteomes" id="UP000663852">
    <property type="component" value="Unassembled WGS sequence"/>
</dbReference>
<keyword evidence="16" id="KW-1185">Reference proteome</keyword>
<keyword evidence="8 11" id="KW-1133">Transmembrane helix</keyword>
<dbReference type="InterPro" id="IPR001503">
    <property type="entry name" value="Glyco_trans_10"/>
</dbReference>
<evidence type="ECO:0000256" key="8">
    <source>
        <dbReference type="ARBA" id="ARBA00022989"/>
    </source>
</evidence>
<evidence type="ECO:0000256" key="9">
    <source>
        <dbReference type="ARBA" id="ARBA00023136"/>
    </source>
</evidence>
<gene>
    <name evidence="14" type="ORF">EDS130_LOCUS17540</name>
    <name evidence="15" type="ORF">XAT740_LOCUS32692</name>
</gene>
<keyword evidence="10" id="KW-0325">Glycoprotein</keyword>
<feature type="transmembrane region" description="Helical" evidence="11">
    <location>
        <begin position="33"/>
        <end position="53"/>
    </location>
</feature>
<evidence type="ECO:0000259" key="12">
    <source>
        <dbReference type="Pfam" id="PF00852"/>
    </source>
</evidence>
<dbReference type="PANTHER" id="PTHR11929:SF226">
    <property type="entry name" value="ATP-DEPENDENT DNA HELICASE-RELATED"/>
    <property type="match status" value="1"/>
</dbReference>
<dbReference type="Pfam" id="PF17039">
    <property type="entry name" value="Glyco_tran_10_N"/>
    <property type="match status" value="1"/>
</dbReference>
<evidence type="ECO:0000313" key="14">
    <source>
        <dbReference type="EMBL" id="CAF1053292.1"/>
    </source>
</evidence>